<evidence type="ECO:0000313" key="3">
    <source>
        <dbReference type="Proteomes" id="UP001374579"/>
    </source>
</evidence>
<dbReference type="EMBL" id="JBAMIC010000011">
    <property type="protein sequence ID" value="KAK7101058.1"/>
    <property type="molecule type" value="Genomic_DNA"/>
</dbReference>
<protein>
    <submittedName>
        <fullName evidence="2">Uncharacterized protein</fullName>
    </submittedName>
</protein>
<accession>A0AAN9G9W8</accession>
<comment type="caution">
    <text evidence="2">The sequence shown here is derived from an EMBL/GenBank/DDBJ whole genome shotgun (WGS) entry which is preliminary data.</text>
</comment>
<proteinExistence type="predicted"/>
<feature type="compositionally biased region" description="Polar residues" evidence="1">
    <location>
        <begin position="9"/>
        <end position="22"/>
    </location>
</feature>
<organism evidence="2 3">
    <name type="scientific">Littorina saxatilis</name>
    <dbReference type="NCBI Taxonomy" id="31220"/>
    <lineage>
        <taxon>Eukaryota</taxon>
        <taxon>Metazoa</taxon>
        <taxon>Spiralia</taxon>
        <taxon>Lophotrochozoa</taxon>
        <taxon>Mollusca</taxon>
        <taxon>Gastropoda</taxon>
        <taxon>Caenogastropoda</taxon>
        <taxon>Littorinimorpha</taxon>
        <taxon>Littorinoidea</taxon>
        <taxon>Littorinidae</taxon>
        <taxon>Littorina</taxon>
    </lineage>
</organism>
<dbReference type="Proteomes" id="UP001374579">
    <property type="component" value="Unassembled WGS sequence"/>
</dbReference>
<keyword evidence="3" id="KW-1185">Reference proteome</keyword>
<name>A0AAN9G9W8_9CAEN</name>
<sequence length="69" mass="7765">MSGHRSETISKTNLDNGETLSNMSRHGFHLQKRVKNLKDTIDYILDVAGHDGIYSVQNGALFNTEYEVP</sequence>
<dbReference type="AlphaFoldDB" id="A0AAN9G9W8"/>
<evidence type="ECO:0000256" key="1">
    <source>
        <dbReference type="SAM" id="MobiDB-lite"/>
    </source>
</evidence>
<feature type="region of interest" description="Disordered" evidence="1">
    <location>
        <begin position="1"/>
        <end position="22"/>
    </location>
</feature>
<evidence type="ECO:0000313" key="2">
    <source>
        <dbReference type="EMBL" id="KAK7101058.1"/>
    </source>
</evidence>
<reference evidence="2 3" key="1">
    <citation type="submission" date="2024-02" db="EMBL/GenBank/DDBJ databases">
        <title>Chromosome-scale genome assembly of the rough periwinkle Littorina saxatilis.</title>
        <authorList>
            <person name="De Jode A."/>
            <person name="Faria R."/>
            <person name="Formenti G."/>
            <person name="Sims Y."/>
            <person name="Smith T.P."/>
            <person name="Tracey A."/>
            <person name="Wood J.M.D."/>
            <person name="Zagrodzka Z.B."/>
            <person name="Johannesson K."/>
            <person name="Butlin R.K."/>
            <person name="Leder E.H."/>
        </authorList>
    </citation>
    <scope>NUCLEOTIDE SEQUENCE [LARGE SCALE GENOMIC DNA]</scope>
    <source>
        <strain evidence="2">Snail1</strain>
        <tissue evidence="2">Muscle</tissue>
    </source>
</reference>
<gene>
    <name evidence="2" type="ORF">V1264_023904</name>
</gene>